<sequence length="198" mass="22029">MLRSTTTSSAAFKLRRLYSLPFSPTTTTITSAFKFRHLSSLPFSTTNKINQPPISISTTTTKINKPPFSSNPTTKVEQLPIFDNPTTTPSVVTLLTKALMFNQGPIKRTLSSDPLIEPLLGTLAPFEAESIILNLIKANKSETALVFFFWLRNELGFDHSLKCCLVIAHVLASKKRYRGLRCHLRHLVPLQGAIFIGI</sequence>
<reference evidence="1 2" key="1">
    <citation type="submission" date="2024-01" db="EMBL/GenBank/DDBJ databases">
        <title>The complete chloroplast genome sequence of Lithospermum erythrorhizon: insights into the phylogenetic relationship among Boraginaceae species and the maternal lineages of purple gromwells.</title>
        <authorList>
            <person name="Okada T."/>
            <person name="Watanabe K."/>
        </authorList>
    </citation>
    <scope>NUCLEOTIDE SEQUENCE [LARGE SCALE GENOMIC DNA]</scope>
</reference>
<dbReference type="EMBL" id="BAABME010000441">
    <property type="protein sequence ID" value="GAA0142792.1"/>
    <property type="molecule type" value="Genomic_DNA"/>
</dbReference>
<comment type="caution">
    <text evidence="1">The sequence shown here is derived from an EMBL/GenBank/DDBJ whole genome shotgun (WGS) entry which is preliminary data.</text>
</comment>
<gene>
    <name evidence="1" type="ORF">LIER_03613</name>
</gene>
<evidence type="ECO:0000313" key="2">
    <source>
        <dbReference type="Proteomes" id="UP001454036"/>
    </source>
</evidence>
<dbReference type="Proteomes" id="UP001454036">
    <property type="component" value="Unassembled WGS sequence"/>
</dbReference>
<evidence type="ECO:0008006" key="3">
    <source>
        <dbReference type="Google" id="ProtNLM"/>
    </source>
</evidence>
<dbReference type="AlphaFoldDB" id="A0AAV3NTT4"/>
<organism evidence="1 2">
    <name type="scientific">Lithospermum erythrorhizon</name>
    <name type="common">Purple gromwell</name>
    <name type="synonym">Lithospermum officinale var. erythrorhizon</name>
    <dbReference type="NCBI Taxonomy" id="34254"/>
    <lineage>
        <taxon>Eukaryota</taxon>
        <taxon>Viridiplantae</taxon>
        <taxon>Streptophyta</taxon>
        <taxon>Embryophyta</taxon>
        <taxon>Tracheophyta</taxon>
        <taxon>Spermatophyta</taxon>
        <taxon>Magnoliopsida</taxon>
        <taxon>eudicotyledons</taxon>
        <taxon>Gunneridae</taxon>
        <taxon>Pentapetalae</taxon>
        <taxon>asterids</taxon>
        <taxon>lamiids</taxon>
        <taxon>Boraginales</taxon>
        <taxon>Boraginaceae</taxon>
        <taxon>Boraginoideae</taxon>
        <taxon>Lithospermeae</taxon>
        <taxon>Lithospermum</taxon>
    </lineage>
</organism>
<keyword evidence="2" id="KW-1185">Reference proteome</keyword>
<accession>A0AAV3NTT4</accession>
<protein>
    <recommendedName>
        <fullName evidence="3">Pentatricopeptide repeat-containing protein</fullName>
    </recommendedName>
</protein>
<name>A0AAV3NTT4_LITER</name>
<proteinExistence type="predicted"/>
<evidence type="ECO:0000313" key="1">
    <source>
        <dbReference type="EMBL" id="GAA0142792.1"/>
    </source>
</evidence>